<feature type="transmembrane region" description="Helical" evidence="2">
    <location>
        <begin position="61"/>
        <end position="78"/>
    </location>
</feature>
<dbReference type="InterPro" id="IPR019715">
    <property type="entry name" value="Haemolysin_XhlA"/>
</dbReference>
<feature type="coiled-coil region" evidence="1">
    <location>
        <begin position="17"/>
        <end position="51"/>
    </location>
</feature>
<organism evidence="3 4">
    <name type="scientific">Tepidibacter hydrothermalis</name>
    <dbReference type="NCBI Taxonomy" id="3036126"/>
    <lineage>
        <taxon>Bacteria</taxon>
        <taxon>Bacillati</taxon>
        <taxon>Bacillota</taxon>
        <taxon>Clostridia</taxon>
        <taxon>Peptostreptococcales</taxon>
        <taxon>Peptostreptococcaceae</taxon>
        <taxon>Tepidibacter</taxon>
    </lineage>
</organism>
<evidence type="ECO:0000313" key="3">
    <source>
        <dbReference type="EMBL" id="WFD12021.1"/>
    </source>
</evidence>
<keyword evidence="2" id="KW-0472">Membrane</keyword>
<name>A0ABY8EGF3_9FIRM</name>
<evidence type="ECO:0000256" key="2">
    <source>
        <dbReference type="SAM" id="Phobius"/>
    </source>
</evidence>
<sequence>MDNELCLEKHKQITETLELHTKTLDKHTDEIENLRENGREYKVQIQNLCKQIEDLTKTIKWFMGLLGGSFVGFFFYAVQRLL</sequence>
<keyword evidence="1" id="KW-0175">Coiled coil</keyword>
<dbReference type="Proteomes" id="UP001222800">
    <property type="component" value="Chromosome"/>
</dbReference>
<proteinExistence type="predicted"/>
<reference evidence="3 4" key="1">
    <citation type="submission" date="2023-03" db="EMBL/GenBank/DDBJ databases">
        <title>Complete genome sequence of Tepidibacter sp. SWIR-1, isolated from a deep-sea hydrothermal vent.</title>
        <authorList>
            <person name="Li X."/>
        </authorList>
    </citation>
    <scope>NUCLEOTIDE SEQUENCE [LARGE SCALE GENOMIC DNA]</scope>
    <source>
        <strain evidence="3 4">SWIR-1</strain>
    </source>
</reference>
<dbReference type="RefSeq" id="WP_277734281.1">
    <property type="nucleotide sequence ID" value="NZ_CP120733.1"/>
</dbReference>
<keyword evidence="2" id="KW-0812">Transmembrane</keyword>
<keyword evidence="2" id="KW-1133">Transmembrane helix</keyword>
<protein>
    <submittedName>
        <fullName evidence="3">Hemolysin XhlA family protein</fullName>
    </submittedName>
</protein>
<dbReference type="EMBL" id="CP120733">
    <property type="protein sequence ID" value="WFD12021.1"/>
    <property type="molecule type" value="Genomic_DNA"/>
</dbReference>
<dbReference type="Pfam" id="PF10779">
    <property type="entry name" value="XhlA"/>
    <property type="match status" value="1"/>
</dbReference>
<keyword evidence="4" id="KW-1185">Reference proteome</keyword>
<evidence type="ECO:0000313" key="4">
    <source>
        <dbReference type="Proteomes" id="UP001222800"/>
    </source>
</evidence>
<evidence type="ECO:0000256" key="1">
    <source>
        <dbReference type="SAM" id="Coils"/>
    </source>
</evidence>
<gene>
    <name evidence="3" type="ORF">P4S50_08065</name>
</gene>
<accession>A0ABY8EGF3</accession>